<protein>
    <recommendedName>
        <fullName evidence="3">Phasin domain-containing protein</fullName>
    </recommendedName>
</protein>
<evidence type="ECO:0000313" key="2">
    <source>
        <dbReference type="Proteomes" id="UP000886689"/>
    </source>
</evidence>
<evidence type="ECO:0000313" key="1">
    <source>
        <dbReference type="EMBL" id="MBK8524450.1"/>
    </source>
</evidence>
<sequence>MLNLNPPLAALHGARLDHTGAVAHGFINSAEHLTAACLRLHNQTLDHLVRRVKSSGNVLPPALAMDVATDPDLQQAGAGIFQEQLHLAADLSRRMVAWGEWHQHSLNAIFSAWLSRFQNSFPALPIVAGVPILQKAVESADSAVSGAAAVAVEATERVTEEIELVEKTVRPRARARKQ</sequence>
<dbReference type="AlphaFoldDB" id="A0A9D7K0W4"/>
<evidence type="ECO:0008006" key="3">
    <source>
        <dbReference type="Google" id="ProtNLM"/>
    </source>
</evidence>
<organism evidence="1 2">
    <name type="scientific">Candidatus Proximibacter danicus</name>
    <dbReference type="NCBI Taxonomy" id="2954365"/>
    <lineage>
        <taxon>Bacteria</taxon>
        <taxon>Pseudomonadati</taxon>
        <taxon>Pseudomonadota</taxon>
        <taxon>Betaproteobacteria</taxon>
        <taxon>Candidatus Proximibacter</taxon>
    </lineage>
</organism>
<gene>
    <name evidence="1" type="ORF">IPL58_10280</name>
</gene>
<name>A0A9D7K0W4_9PROT</name>
<accession>A0A9D7K0W4</accession>
<proteinExistence type="predicted"/>
<reference evidence="1" key="1">
    <citation type="submission" date="2020-10" db="EMBL/GenBank/DDBJ databases">
        <title>Connecting structure to function with the recovery of over 1000 high-quality activated sludge metagenome-assembled genomes encoding full-length rRNA genes using long-read sequencing.</title>
        <authorList>
            <person name="Singleton C.M."/>
            <person name="Petriglieri F."/>
            <person name="Kristensen J.M."/>
            <person name="Kirkegaard R.H."/>
            <person name="Michaelsen T.Y."/>
            <person name="Andersen M.H."/>
            <person name="Karst S.M."/>
            <person name="Dueholm M.S."/>
            <person name="Nielsen P.H."/>
            <person name="Albertsen M."/>
        </authorList>
    </citation>
    <scope>NUCLEOTIDE SEQUENCE</scope>
    <source>
        <strain evidence="1">Hirt_18-Q3-R61-65_BATAC.395</strain>
    </source>
</reference>
<comment type="caution">
    <text evidence="1">The sequence shown here is derived from an EMBL/GenBank/DDBJ whole genome shotgun (WGS) entry which is preliminary data.</text>
</comment>
<dbReference type="Proteomes" id="UP000886689">
    <property type="component" value="Unassembled WGS sequence"/>
</dbReference>
<dbReference type="EMBL" id="JADJUC010000010">
    <property type="protein sequence ID" value="MBK8524450.1"/>
    <property type="molecule type" value="Genomic_DNA"/>
</dbReference>